<keyword evidence="1" id="KW-0812">Transmembrane</keyword>
<evidence type="ECO:0000313" key="2">
    <source>
        <dbReference type="EMBL" id="PRY87085.1"/>
    </source>
</evidence>
<dbReference type="OrthoDB" id="673991at2"/>
<gene>
    <name evidence="2" type="ORF">CLW00_107154</name>
</gene>
<dbReference type="RefSeq" id="WP_106134106.1">
    <property type="nucleotide sequence ID" value="NZ_PVTR01000007.1"/>
</dbReference>
<reference evidence="2 3" key="1">
    <citation type="submission" date="2018-03" db="EMBL/GenBank/DDBJ databases">
        <title>Genomic Encyclopedia of Archaeal and Bacterial Type Strains, Phase II (KMG-II): from individual species to whole genera.</title>
        <authorList>
            <person name="Goeker M."/>
        </authorList>
    </citation>
    <scope>NUCLEOTIDE SEQUENCE [LARGE SCALE GENOMIC DNA]</scope>
    <source>
        <strain evidence="2 3">DSM 27929</strain>
    </source>
</reference>
<organism evidence="2 3">
    <name type="scientific">Mongoliibacter ruber</name>
    <dbReference type="NCBI Taxonomy" id="1750599"/>
    <lineage>
        <taxon>Bacteria</taxon>
        <taxon>Pseudomonadati</taxon>
        <taxon>Bacteroidota</taxon>
        <taxon>Cytophagia</taxon>
        <taxon>Cytophagales</taxon>
        <taxon>Cyclobacteriaceae</taxon>
        <taxon>Mongoliibacter</taxon>
    </lineage>
</organism>
<name>A0A2T0WK89_9BACT</name>
<feature type="transmembrane region" description="Helical" evidence="1">
    <location>
        <begin position="86"/>
        <end position="110"/>
    </location>
</feature>
<dbReference type="EMBL" id="PVTR01000007">
    <property type="protein sequence ID" value="PRY87085.1"/>
    <property type="molecule type" value="Genomic_DNA"/>
</dbReference>
<feature type="transmembrane region" description="Helical" evidence="1">
    <location>
        <begin position="54"/>
        <end position="74"/>
    </location>
</feature>
<proteinExistence type="predicted"/>
<evidence type="ECO:0000313" key="3">
    <source>
        <dbReference type="Proteomes" id="UP000238157"/>
    </source>
</evidence>
<protein>
    <submittedName>
        <fullName evidence="2">Uncharacterized protein</fullName>
    </submittedName>
</protein>
<comment type="caution">
    <text evidence="2">The sequence shown here is derived from an EMBL/GenBank/DDBJ whole genome shotgun (WGS) entry which is preliminary data.</text>
</comment>
<dbReference type="Proteomes" id="UP000238157">
    <property type="component" value="Unassembled WGS sequence"/>
</dbReference>
<keyword evidence="1" id="KW-1133">Transmembrane helix</keyword>
<feature type="transmembrane region" description="Helical" evidence="1">
    <location>
        <begin position="6"/>
        <end position="24"/>
    </location>
</feature>
<keyword evidence="1" id="KW-0472">Membrane</keyword>
<dbReference type="AlphaFoldDB" id="A0A2T0WK89"/>
<keyword evidence="3" id="KW-1185">Reference proteome</keyword>
<feature type="transmembrane region" description="Helical" evidence="1">
    <location>
        <begin position="122"/>
        <end position="141"/>
    </location>
</feature>
<sequence>MNVKPIINAALTGTSAMTLFSYLISEKQEENFKEPFVLADLISRIRPSKLKSDAAVEGWGLHFLVGFMFASGYHKLWNSGKVKPGLISGSLLGAASGLVGIMVWKAVFKFHPNPPTKSLKKYFGHLLLSHVVFGAFAGLGYKPKAEVIQPDIY</sequence>
<accession>A0A2T0WK89</accession>
<evidence type="ECO:0000256" key="1">
    <source>
        <dbReference type="SAM" id="Phobius"/>
    </source>
</evidence>